<feature type="domain" description="Tryptophan synthase beta chain-like PALP" evidence="6">
    <location>
        <begin position="6"/>
        <end position="294"/>
    </location>
</feature>
<dbReference type="EMBL" id="CP002109">
    <property type="protein sequence ID" value="ADL06347.1"/>
    <property type="molecule type" value="Genomic_DNA"/>
</dbReference>
<dbReference type="PANTHER" id="PTHR43780:SF2">
    <property type="entry name" value="1-AMINOCYCLOPROPANE-1-CARBOXYLATE DEAMINASE-RELATED"/>
    <property type="match status" value="1"/>
</dbReference>
<keyword evidence="8" id="KW-1185">Reference proteome</keyword>
<comment type="cofactor">
    <cofactor evidence="1">
        <name>pyridoxal 5'-phosphate</name>
        <dbReference type="ChEBI" id="CHEBI:597326"/>
    </cofactor>
</comment>
<dbReference type="PaxDb" id="610130-Closa_3827"/>
<dbReference type="InterPro" id="IPR001926">
    <property type="entry name" value="TrpB-like_PALP"/>
</dbReference>
<dbReference type="GO" id="GO:0019148">
    <property type="term" value="F:D-cysteine desulfhydrase activity"/>
    <property type="evidence" value="ECO:0007669"/>
    <property type="project" value="TreeGrafter"/>
</dbReference>
<accession>D9R0B4</accession>
<proteinExistence type="inferred from homology"/>
<dbReference type="STRING" id="610130.Closa_3827"/>
<dbReference type="EC" id="3.5.99.7" evidence="7"/>
<dbReference type="Pfam" id="PF00291">
    <property type="entry name" value="PALP"/>
    <property type="match status" value="1"/>
</dbReference>
<dbReference type="GO" id="GO:0008660">
    <property type="term" value="F:1-aminocyclopropane-1-carboxylate deaminase activity"/>
    <property type="evidence" value="ECO:0007669"/>
    <property type="project" value="UniProtKB-EC"/>
</dbReference>
<dbReference type="OrthoDB" id="9801249at2"/>
<dbReference type="Proteomes" id="UP000001662">
    <property type="component" value="Chromosome"/>
</dbReference>
<protein>
    <submittedName>
        <fullName evidence="7">1-aminocyclopropane-1-carboxylate deaminase</fullName>
        <ecNumber evidence="7">3.5.99.7</ecNumber>
    </submittedName>
</protein>
<dbReference type="GO" id="GO:1901605">
    <property type="term" value="P:alpha-amino acid metabolic process"/>
    <property type="evidence" value="ECO:0007669"/>
    <property type="project" value="UniProtKB-ARBA"/>
</dbReference>
<reference evidence="7" key="1">
    <citation type="submission" date="2010-07" db="EMBL/GenBank/DDBJ databases">
        <title>Complete sequence of Clostridium saccharolyticum WM1.</title>
        <authorList>
            <consortium name="US DOE Joint Genome Institute"/>
            <person name="Lucas S."/>
            <person name="Copeland A."/>
            <person name="Lapidus A."/>
            <person name="Cheng J.-F."/>
            <person name="Bruce D."/>
            <person name="Goodwin L."/>
            <person name="Pitluck S."/>
            <person name="Chertkov O."/>
            <person name="Detter J.C."/>
            <person name="Han C."/>
            <person name="Tapia R."/>
            <person name="Land M."/>
            <person name="Hauser L."/>
            <person name="Chang Y.-J."/>
            <person name="Jeffries C."/>
            <person name="Kyrpides N."/>
            <person name="Ivanova N."/>
            <person name="Mikhailova N."/>
            <person name="Mouttaki H."/>
            <person name="Lin L."/>
            <person name="Zhou J."/>
            <person name="Hemme C.L."/>
            <person name="Woyke T."/>
        </authorList>
    </citation>
    <scope>NUCLEOTIDE SEQUENCE [LARGE SCALE GENOMIC DNA]</scope>
    <source>
        <strain evidence="7">WM1</strain>
    </source>
</reference>
<dbReference type="SUPFAM" id="SSF53686">
    <property type="entry name" value="Tryptophan synthase beta subunit-like PLP-dependent enzymes"/>
    <property type="match status" value="1"/>
</dbReference>
<name>D9R0B4_LACSW</name>
<gene>
    <name evidence="7" type="ordered locus">Closa_3827</name>
</gene>
<dbReference type="InterPro" id="IPR027278">
    <property type="entry name" value="ACCD_DCysDesulf"/>
</dbReference>
<dbReference type="RefSeq" id="WP_013274400.1">
    <property type="nucleotide sequence ID" value="NC_014376.1"/>
</dbReference>
<sequence length="324" mass="36853">MNDVMFKTPVQEIRLSDTADRMFIKRDDLMGFSFGGNKVRIAWEFFQDMKEKGCDCLVAYGSSRSNMCRALSNLCSRYGIPCYVLTPREDLVEEGTFNSWMVKWFGAHIRFCHKSNVAEGVDKLMAELKSKGYRPYYIFGDRYGKGNEKAAARAYCQAYRELLEYEEDHELHFDRIFLASGTGMTQGGLMAGQRQYGGHARITGISVARPSCRGKSEVARFAEVDPEDVDFEDGYVCGGYGLYDGDIESVIRMMMERFGIPLDPTYTGKAFSGMLKYLKARPHEPENILFIHTGGTPLYFDYLNAVWDRKQAAKEITNNRCTGQ</sequence>
<feature type="active site" description="Nucleophile" evidence="4">
    <location>
        <position position="65"/>
    </location>
</feature>
<dbReference type="PANTHER" id="PTHR43780">
    <property type="entry name" value="1-AMINOCYCLOPROPANE-1-CARBOXYLATE DEAMINASE-RELATED"/>
    <property type="match status" value="1"/>
</dbReference>
<evidence type="ECO:0000256" key="4">
    <source>
        <dbReference type="PIRSR" id="PIRSR006278-1"/>
    </source>
</evidence>
<evidence type="ECO:0000313" key="7">
    <source>
        <dbReference type="EMBL" id="ADL06347.1"/>
    </source>
</evidence>
<dbReference type="eggNOG" id="COG2515">
    <property type="taxonomic scope" value="Bacteria"/>
</dbReference>
<dbReference type="KEGG" id="csh:Closa_3827"/>
<dbReference type="AlphaFoldDB" id="D9R0B4"/>
<evidence type="ECO:0000256" key="1">
    <source>
        <dbReference type="ARBA" id="ARBA00001933"/>
    </source>
</evidence>
<comment type="similarity">
    <text evidence="2">Belongs to the ACC deaminase/D-cysteine desulfhydrase family.</text>
</comment>
<evidence type="ECO:0000259" key="6">
    <source>
        <dbReference type="Pfam" id="PF00291"/>
    </source>
</evidence>
<dbReference type="InterPro" id="IPR036052">
    <property type="entry name" value="TrpB-like_PALP_sf"/>
</dbReference>
<dbReference type="Gene3D" id="3.40.50.1100">
    <property type="match status" value="2"/>
</dbReference>
<keyword evidence="7" id="KW-0378">Hydrolase</keyword>
<feature type="modified residue" description="N6-(pyridoxal phosphate)lysine" evidence="5">
    <location>
        <position position="38"/>
    </location>
</feature>
<dbReference type="HOGENOM" id="CLU_048897_1_0_9"/>
<evidence type="ECO:0000256" key="5">
    <source>
        <dbReference type="PIRSR" id="PIRSR006278-2"/>
    </source>
</evidence>
<keyword evidence="3 5" id="KW-0663">Pyridoxal phosphate</keyword>
<dbReference type="PIRSF" id="PIRSF006278">
    <property type="entry name" value="ACCD_DCysDesulf"/>
    <property type="match status" value="1"/>
</dbReference>
<organism evidence="7 8">
    <name type="scientific">Lacrimispora saccharolytica (strain ATCC 35040 / DSM 2544 / NRCC 2533 / WM1)</name>
    <name type="common">Clostridium saccharolyticum</name>
    <dbReference type="NCBI Taxonomy" id="610130"/>
    <lineage>
        <taxon>Bacteria</taxon>
        <taxon>Bacillati</taxon>
        <taxon>Bacillota</taxon>
        <taxon>Clostridia</taxon>
        <taxon>Lachnospirales</taxon>
        <taxon>Lachnospiraceae</taxon>
        <taxon>Lacrimispora</taxon>
    </lineage>
</organism>
<evidence type="ECO:0000256" key="2">
    <source>
        <dbReference type="ARBA" id="ARBA00008639"/>
    </source>
</evidence>
<evidence type="ECO:0000256" key="3">
    <source>
        <dbReference type="ARBA" id="ARBA00022898"/>
    </source>
</evidence>
<evidence type="ECO:0000313" key="8">
    <source>
        <dbReference type="Proteomes" id="UP000001662"/>
    </source>
</evidence>